<dbReference type="Proteomes" id="UP000629287">
    <property type="component" value="Unassembled WGS sequence"/>
</dbReference>
<dbReference type="InterPro" id="IPR025110">
    <property type="entry name" value="AMP-bd_C"/>
</dbReference>
<dbReference type="InterPro" id="IPR042099">
    <property type="entry name" value="ANL_N_sf"/>
</dbReference>
<dbReference type="PROSITE" id="PS50075">
    <property type="entry name" value="CARRIER"/>
    <property type="match status" value="2"/>
</dbReference>
<dbReference type="FunFam" id="3.40.50.12780:FF:000012">
    <property type="entry name" value="Non-ribosomal peptide synthetase"/>
    <property type="match status" value="1"/>
</dbReference>
<dbReference type="GO" id="GO:0044550">
    <property type="term" value="P:secondary metabolite biosynthetic process"/>
    <property type="evidence" value="ECO:0007669"/>
    <property type="project" value="TreeGrafter"/>
</dbReference>
<dbReference type="Pfam" id="PF00550">
    <property type="entry name" value="PP-binding"/>
    <property type="match status" value="2"/>
</dbReference>
<dbReference type="PANTHER" id="PTHR45527">
    <property type="entry name" value="NONRIBOSOMAL PEPTIDE SYNTHETASE"/>
    <property type="match status" value="1"/>
</dbReference>
<dbReference type="Gene3D" id="3.30.559.30">
    <property type="entry name" value="Nonribosomal peptide synthetase, condensation domain"/>
    <property type="match status" value="1"/>
</dbReference>
<dbReference type="GO" id="GO:0043041">
    <property type="term" value="P:amino acid activation for nonribosomal peptide biosynthetic process"/>
    <property type="evidence" value="ECO:0007669"/>
    <property type="project" value="TreeGrafter"/>
</dbReference>
<dbReference type="SUPFAM" id="SSF56801">
    <property type="entry name" value="Acetyl-CoA synthetase-like"/>
    <property type="match status" value="2"/>
</dbReference>
<dbReference type="PROSITE" id="PS00455">
    <property type="entry name" value="AMP_BINDING"/>
    <property type="match status" value="1"/>
</dbReference>
<dbReference type="EMBL" id="JADBGF010000001">
    <property type="protein sequence ID" value="MBE1600880.1"/>
    <property type="molecule type" value="Genomic_DNA"/>
</dbReference>
<keyword evidence="7" id="KW-1185">Reference proteome</keyword>
<dbReference type="GeneID" id="86831524"/>
<dbReference type="InterPro" id="IPR010071">
    <property type="entry name" value="AA_adenyl_dom"/>
</dbReference>
<dbReference type="SMART" id="SM00823">
    <property type="entry name" value="PKS_PP"/>
    <property type="match status" value="2"/>
</dbReference>
<comment type="cofactor">
    <cofactor evidence="1">
        <name>pantetheine 4'-phosphate</name>
        <dbReference type="ChEBI" id="CHEBI:47942"/>
    </cofactor>
</comment>
<evidence type="ECO:0000313" key="6">
    <source>
        <dbReference type="EMBL" id="MBE1600880.1"/>
    </source>
</evidence>
<keyword evidence="3" id="KW-0597">Phosphoprotein</keyword>
<evidence type="ECO:0000259" key="5">
    <source>
        <dbReference type="PROSITE" id="PS50075"/>
    </source>
</evidence>
<dbReference type="FunFam" id="3.40.50.980:FF:000001">
    <property type="entry name" value="Non-ribosomal peptide synthetase"/>
    <property type="match status" value="2"/>
</dbReference>
<dbReference type="InterPro" id="IPR023213">
    <property type="entry name" value="CAT-like_dom_sf"/>
</dbReference>
<dbReference type="InterPro" id="IPR045851">
    <property type="entry name" value="AMP-bd_C_sf"/>
</dbReference>
<dbReference type="OrthoDB" id="2472181at2"/>
<dbReference type="Pfam" id="PF00501">
    <property type="entry name" value="AMP-binding"/>
    <property type="match status" value="2"/>
</dbReference>
<sequence>MTTQIRQDDAPDTHLATLAEVVARQTAWTPDAIAVVTADGESHTYADLDARARRLAALLRRSGVTAEALVGVHLPRGLDLVVVLLAVWKAGGAYVPLDPALPAERLDWMAQDAELALVVTGTAPGGTLFGVSALGLAEQHGTLDALPADAPDTYAAPDGAAYAVYTSGSTGRPKGVVITHEGIANRVRWSVREHGIGPGDRVLQKTTMGFDAAAWEVFAPLVSGATLVLAPMGAERDPAALVRAAVDRGVTVLQLVPSVLRLLVDEPAWADLTTLRLLFSAGEPLHAELCRRALDRSGSEGLRVWNTYGPTECSIDITAHPYDPNQESGPVPIGRPLDGMRVLVLDANGRPVPVGVPGELYAAGSGVARGYLDRPGLTAERFVPDPYGPPGSRLYRTGDLVRWRSDRTLEYRGRADEQVKVNGVRVEPGEVSAALTAHPEVEAAVVVAAPAHDGGTRLVAYSVSRDGRPPRDWRAFLASRLPSAIVPAQLIPLADLPLTANGKIDRGALPAPAPELSADTTEHVAPRTDEERAVARVWTQLLGVAEPGAHDDFFRLGGTSLTLTRLAARLREAAGGAVELAALFTASTLEAQARLVAEAAAEQSFTAVPRDGRLPLSFGQQRLAFLDRLDPGGAEWVSPLLVDLPEGAVTEHVQRALDLLEERHEALRTRFPADVAERGARLVPPGRVELTEMAVDRSALGALLAERFARGFDLARGPLWRAALVRFPEGPPLLVVTIHHIACDGWSSVILEREFTEVHSALAAGRTPKLPELSYGYVDYAAWQRTRLTEDRLAADAAHWRDALAGHTPLPLPTDHRRPARRDHRGAVVPLTIPAEVAQSLTALGRAHGATLFMTLLTAFAALLARHSGESDVVVGTPVVGRTRPETENLVGFFLNSLPLRCDLSGGIGFDEALDRVRATTLDAFAHQDLPFDRLVEEVQEGRDPSRTPVYQVAFDLLDAELTTAGVDFGDLAELGDAWHIAKTDLSLFLRPRQDGAVVGVLEYATSLFEPATVERFGAQLLRLLEQAAAAPATRLADLELLTAEERHRQLVEWNPGAGQTVADPAATTVLEMFEAQAAEHPDAPALTGAETVTFGELDAAANRIAHRLGRSGTGTDSVVGVLLDRGPDLLTAFLGSWKTGAGYLPLDPGHPADRLAAMLADAGVGVLITTAAHGARVAHLFPGELVVLDRDRPLLDELPSGRPPRRLDPRGTAYVIFTSGSTGRPKGVRVEHRGLANHVAWAARELTARGTSGAALFGSTAYDLVVPNLYAALAAGQPLHLLPADLDLADLGSTLAAHAPYSFLKLTPGHLEILSQQLTDEQAASLAEVVLVAGEAFPGEAATRWLKLLGPGRLINEYGPTECSVGTCVHPVDRAVEGTVPIGRPLPGMSMYVLDGELRPVPLGAVGELHVGGTGVARGYTGRPGLTAERFLPDPYGRPGELLYRTGDLARQLPDGTVEFLGRVDHQIKVRGHRIEPGEIESVLTSHPEVREAVVLAGRGLTAYAVPAGQELPGAAELTAHCARLLPDYMIPTDFVALEAVPLTPNGKLDRTRLPDPADAAGSPAAHTGPRDIVEERIAAVWTDLLGREPDMDDDFFHNGGNSILGIRLISGVQNEFQVSLPLRALFEGPTVARLARAVEALVQAELDGLEAEASTHDLSHAPQTKEQSA</sequence>
<dbReference type="SUPFAM" id="SSF47336">
    <property type="entry name" value="ACP-like"/>
    <property type="match status" value="2"/>
</dbReference>
<gene>
    <name evidence="6" type="ORF">H4687_007009</name>
</gene>
<feature type="compositionally biased region" description="Low complexity" evidence="4">
    <location>
        <begin position="1558"/>
        <end position="1567"/>
    </location>
</feature>
<organism evidence="6 7">
    <name type="scientific">Streptomyces stelliscabiei</name>
    <dbReference type="NCBI Taxonomy" id="146820"/>
    <lineage>
        <taxon>Bacteria</taxon>
        <taxon>Bacillati</taxon>
        <taxon>Actinomycetota</taxon>
        <taxon>Actinomycetes</taxon>
        <taxon>Kitasatosporales</taxon>
        <taxon>Streptomycetaceae</taxon>
        <taxon>Streptomyces</taxon>
    </lineage>
</organism>
<dbReference type="InterPro" id="IPR001242">
    <property type="entry name" value="Condensation_dom"/>
</dbReference>
<dbReference type="Pfam" id="PF00668">
    <property type="entry name" value="Condensation"/>
    <property type="match status" value="1"/>
</dbReference>
<dbReference type="SUPFAM" id="SSF52777">
    <property type="entry name" value="CoA-dependent acyltransferases"/>
    <property type="match status" value="2"/>
</dbReference>
<feature type="domain" description="Carrier" evidence="5">
    <location>
        <begin position="525"/>
        <end position="600"/>
    </location>
</feature>
<dbReference type="Gene3D" id="3.30.300.30">
    <property type="match status" value="2"/>
</dbReference>
<evidence type="ECO:0000256" key="1">
    <source>
        <dbReference type="ARBA" id="ARBA00001957"/>
    </source>
</evidence>
<dbReference type="Gene3D" id="3.40.50.980">
    <property type="match status" value="2"/>
</dbReference>
<dbReference type="InterPro" id="IPR000873">
    <property type="entry name" value="AMP-dep_synth/lig_dom"/>
</dbReference>
<proteinExistence type="predicted"/>
<evidence type="ECO:0000256" key="3">
    <source>
        <dbReference type="ARBA" id="ARBA00022553"/>
    </source>
</evidence>
<evidence type="ECO:0000256" key="2">
    <source>
        <dbReference type="ARBA" id="ARBA00022450"/>
    </source>
</evidence>
<dbReference type="Gene3D" id="2.30.38.10">
    <property type="entry name" value="Luciferase, Domain 3"/>
    <property type="match status" value="1"/>
</dbReference>
<dbReference type="GO" id="GO:0017000">
    <property type="term" value="P:antibiotic biosynthetic process"/>
    <property type="evidence" value="ECO:0007669"/>
    <property type="project" value="UniProtKB-ARBA"/>
</dbReference>
<keyword evidence="2" id="KW-0596">Phosphopantetheine</keyword>
<dbReference type="GO" id="GO:0003824">
    <property type="term" value="F:catalytic activity"/>
    <property type="evidence" value="ECO:0007669"/>
    <property type="project" value="InterPro"/>
</dbReference>
<dbReference type="Pfam" id="PF13193">
    <property type="entry name" value="AMP-binding_C"/>
    <property type="match status" value="2"/>
</dbReference>
<reference evidence="6 7" key="1">
    <citation type="submission" date="2020-10" db="EMBL/GenBank/DDBJ databases">
        <title>Sequencing the genomes of 1000 actinobacteria strains.</title>
        <authorList>
            <person name="Klenk H.-P."/>
        </authorList>
    </citation>
    <scope>NUCLEOTIDE SEQUENCE [LARGE SCALE GENOMIC DNA]</scope>
    <source>
        <strain evidence="6 7">DSM 41803</strain>
    </source>
</reference>
<dbReference type="PANTHER" id="PTHR45527:SF1">
    <property type="entry name" value="FATTY ACID SYNTHASE"/>
    <property type="match status" value="1"/>
</dbReference>
<dbReference type="Gene3D" id="3.40.50.12780">
    <property type="entry name" value="N-terminal domain of ligase-like"/>
    <property type="match status" value="1"/>
</dbReference>
<dbReference type="Gene3D" id="1.10.1200.10">
    <property type="entry name" value="ACP-like"/>
    <property type="match status" value="2"/>
</dbReference>
<dbReference type="FunFam" id="2.30.38.10:FF:000001">
    <property type="entry name" value="Non-ribosomal peptide synthetase PvdI"/>
    <property type="match status" value="2"/>
</dbReference>
<dbReference type="NCBIfam" id="TIGR01733">
    <property type="entry name" value="AA-adenyl-dom"/>
    <property type="match status" value="2"/>
</dbReference>
<dbReference type="InterPro" id="IPR020845">
    <property type="entry name" value="AMP-binding_CS"/>
</dbReference>
<dbReference type="Gene3D" id="3.30.559.10">
    <property type="entry name" value="Chloramphenicol acetyltransferase-like domain"/>
    <property type="match status" value="1"/>
</dbReference>
<name>A0A8I0P9P9_9ACTN</name>
<dbReference type="InterPro" id="IPR009081">
    <property type="entry name" value="PP-bd_ACP"/>
</dbReference>
<dbReference type="GO" id="GO:0031177">
    <property type="term" value="F:phosphopantetheine binding"/>
    <property type="evidence" value="ECO:0007669"/>
    <property type="project" value="InterPro"/>
</dbReference>
<dbReference type="InterPro" id="IPR020806">
    <property type="entry name" value="PKS_PP-bd"/>
</dbReference>
<dbReference type="CDD" id="cd19531">
    <property type="entry name" value="LCL_NRPS-like"/>
    <property type="match status" value="1"/>
</dbReference>
<dbReference type="InterPro" id="IPR036736">
    <property type="entry name" value="ACP-like_sf"/>
</dbReference>
<dbReference type="CDD" id="cd05930">
    <property type="entry name" value="A_NRPS"/>
    <property type="match status" value="1"/>
</dbReference>
<feature type="domain" description="Carrier" evidence="5">
    <location>
        <begin position="1570"/>
        <end position="1644"/>
    </location>
</feature>
<comment type="caution">
    <text evidence="6">The sequence shown here is derived from an EMBL/GenBank/DDBJ whole genome shotgun (WGS) entry which is preliminary data.</text>
</comment>
<evidence type="ECO:0000256" key="4">
    <source>
        <dbReference type="SAM" id="MobiDB-lite"/>
    </source>
</evidence>
<dbReference type="GO" id="GO:0008610">
    <property type="term" value="P:lipid biosynthetic process"/>
    <property type="evidence" value="ECO:0007669"/>
    <property type="project" value="UniProtKB-ARBA"/>
</dbReference>
<evidence type="ECO:0000313" key="7">
    <source>
        <dbReference type="Proteomes" id="UP000629287"/>
    </source>
</evidence>
<accession>A0A8I0P9P9</accession>
<dbReference type="RefSeq" id="WP_046918927.1">
    <property type="nucleotide sequence ID" value="NZ_JADBGF010000001.1"/>
</dbReference>
<feature type="region of interest" description="Disordered" evidence="4">
    <location>
        <begin position="1547"/>
        <end position="1570"/>
    </location>
</feature>
<protein>
    <submittedName>
        <fullName evidence="6">Amino acid adenylation domain-containing protein</fullName>
    </submittedName>
</protein>
<dbReference type="GO" id="GO:0005737">
    <property type="term" value="C:cytoplasm"/>
    <property type="evidence" value="ECO:0007669"/>
    <property type="project" value="TreeGrafter"/>
</dbReference>